<reference evidence="3" key="1">
    <citation type="submission" date="2025-08" db="UniProtKB">
        <authorList>
            <consortium name="RefSeq"/>
        </authorList>
    </citation>
    <scope>IDENTIFICATION</scope>
    <source>
        <tissue evidence="3">Whole sample</tissue>
    </source>
</reference>
<name>A0A8B8EBH6_CRAVI</name>
<feature type="compositionally biased region" description="Basic and acidic residues" evidence="1">
    <location>
        <begin position="497"/>
        <end position="544"/>
    </location>
</feature>
<accession>A0A8B8EBH6</accession>
<proteinExistence type="predicted"/>
<feature type="compositionally biased region" description="Basic and acidic residues" evidence="1">
    <location>
        <begin position="554"/>
        <end position="563"/>
    </location>
</feature>
<organism evidence="2 3">
    <name type="scientific">Crassostrea virginica</name>
    <name type="common">Eastern oyster</name>
    <dbReference type="NCBI Taxonomy" id="6565"/>
    <lineage>
        <taxon>Eukaryota</taxon>
        <taxon>Metazoa</taxon>
        <taxon>Spiralia</taxon>
        <taxon>Lophotrochozoa</taxon>
        <taxon>Mollusca</taxon>
        <taxon>Bivalvia</taxon>
        <taxon>Autobranchia</taxon>
        <taxon>Pteriomorphia</taxon>
        <taxon>Ostreida</taxon>
        <taxon>Ostreoidea</taxon>
        <taxon>Ostreidae</taxon>
        <taxon>Crassostrea</taxon>
    </lineage>
</organism>
<keyword evidence="2" id="KW-1185">Reference proteome</keyword>
<dbReference type="RefSeq" id="XP_022336928.1">
    <property type="nucleotide sequence ID" value="XM_022481220.1"/>
</dbReference>
<evidence type="ECO:0000313" key="3">
    <source>
        <dbReference type="RefSeq" id="XP_022336928.1"/>
    </source>
</evidence>
<dbReference type="KEGG" id="cvn:111133124"/>
<feature type="compositionally biased region" description="Polar residues" evidence="1">
    <location>
        <begin position="466"/>
        <end position="475"/>
    </location>
</feature>
<protein>
    <submittedName>
        <fullName evidence="3">Uncharacterized protein LOC111133124</fullName>
    </submittedName>
</protein>
<dbReference type="Proteomes" id="UP000694844">
    <property type="component" value="Chromosome 5"/>
</dbReference>
<gene>
    <name evidence="3" type="primary">LOC111133124</name>
</gene>
<feature type="region of interest" description="Disordered" evidence="1">
    <location>
        <begin position="272"/>
        <end position="294"/>
    </location>
</feature>
<dbReference type="OrthoDB" id="6163202at2759"/>
<feature type="compositionally biased region" description="Basic and acidic residues" evidence="1">
    <location>
        <begin position="418"/>
        <end position="434"/>
    </location>
</feature>
<sequence>MEVHVEGNDSLFLKYTTCIVLLSKVWPEAMQKWKQAAYKISAPNDFMSWISSLDAKLLELMPTDRKFVGVHITKFLLEDVDEELTERLIGTMGDRREEDSEILENHPSEQIIENGEPEEASNLEVMTQETENVDIFFIDKGKPQARDDIVIDLDSEEDMDVEDDILNSTVVLSETEDTEPTIVVEDALEEIEEVLQKVNHDEMDDGEREEEDKDVVLLDKLIEKTRGHGKKKQSGTSFGHFEMELNSVCKQAEDDEELEIIESENREVKFNKTPETSGRCRSKRTSNSSQKSNECMEEILGKTEIRGSPKQLIQSIDSYDVLEVKATDDAKDSMVSDSCDSDSSTFVIYPNIEKNVNTPAMRNETEDDFMSPSIERVQMKKKKHTRRNLMKDDTLVADKASEDTDVYTFIMSPAKKAKSSEEGESSQKEEEIAHVTRSRLRRKTLSDLQSQSKAEDSKIKNKRKSMTTSGNSSSEKNSKITEYFKGTPIRTRGKVICKNEESVELGNRKLSDDQQSETNEREPVETERDRKAEESESETSRNGDAKGSTTRRSTRIEQSKDKIVQTPSRRQH</sequence>
<feature type="region of interest" description="Disordered" evidence="1">
    <location>
        <begin position="413"/>
        <end position="572"/>
    </location>
</feature>
<evidence type="ECO:0000313" key="2">
    <source>
        <dbReference type="Proteomes" id="UP000694844"/>
    </source>
</evidence>
<dbReference type="GeneID" id="111133124"/>
<evidence type="ECO:0000256" key="1">
    <source>
        <dbReference type="SAM" id="MobiDB-lite"/>
    </source>
</evidence>
<dbReference type="AlphaFoldDB" id="A0A8B8EBH6"/>